<comment type="catalytic activity">
    <reaction evidence="7">
        <text>a peptidoglycan chain = a peptidoglycan chain with N-acetyl-1,6-anhydromuramyl-[peptide] at the reducing end + a peptidoglycan chain with N-acetylglucosamine at the non-reducing end.</text>
        <dbReference type="EC" id="4.2.2.29"/>
    </reaction>
</comment>
<dbReference type="Gene3D" id="3.30.160.60">
    <property type="entry name" value="Classic Zinc Finger"/>
    <property type="match status" value="1"/>
</dbReference>
<evidence type="ECO:0000256" key="5">
    <source>
        <dbReference type="ARBA" id="ARBA00023239"/>
    </source>
</evidence>
<keyword evidence="3 7" id="KW-1133">Transmembrane helix</keyword>
<protein>
    <recommendedName>
        <fullName evidence="7">Endolytic murein transglycosylase</fullName>
        <ecNumber evidence="7">4.2.2.29</ecNumber>
    </recommendedName>
    <alternativeName>
        <fullName evidence="7">Peptidoglycan lytic transglycosylase</fullName>
    </alternativeName>
    <alternativeName>
        <fullName evidence="7">Peptidoglycan polymerization terminase</fullName>
    </alternativeName>
</protein>
<dbReference type="EMBL" id="JAAAWO010000011">
    <property type="protein sequence ID" value="NDW16631.1"/>
    <property type="molecule type" value="Genomic_DNA"/>
</dbReference>
<keyword evidence="9" id="KW-1185">Reference proteome</keyword>
<evidence type="ECO:0000256" key="4">
    <source>
        <dbReference type="ARBA" id="ARBA00023136"/>
    </source>
</evidence>
<keyword evidence="4 7" id="KW-0472">Membrane</keyword>
<dbReference type="NCBIfam" id="TIGR00247">
    <property type="entry name" value="endolytic transglycosylase MltG"/>
    <property type="match status" value="1"/>
</dbReference>
<name>A0A6N9THM2_9ALTE</name>
<evidence type="ECO:0000256" key="2">
    <source>
        <dbReference type="ARBA" id="ARBA00022692"/>
    </source>
</evidence>
<proteinExistence type="inferred from homology"/>
<sequence length="371" mass="40679">MIVKRVLYVIIFLMVLASLCAAAGAYYISNTVTMPLELKQNTLFSIEKGGSAYRTINQLRNKEMTDISPIVAKVWLKFFAASTDIKSGTYMLLPGQSLADIFTVFTQGDEYFFSVSLVEGLTLAQWHNTLKGIAEIEFDLGQQAATDSASSLSGVASSSSEAVALEPDMTPILLSQTNTLAKLGVSESKKLDNTEGLYLADTYFFTKGTKASEILTRAHIALVDFLTSEWEAREVGLPLATPYDALILASIIEKETAVPEERDLIAGVFVNRLHKNMRLQTDPTVIYGIGPSFDGNITRKHLRTRTPYNTYVIKGLPPTPIAMAGKAAIRAALNPRTTDALYFVAKGDGSHQFSSTLSEHNAAVRQYQLRR</sequence>
<evidence type="ECO:0000256" key="7">
    <source>
        <dbReference type="HAMAP-Rule" id="MF_02065"/>
    </source>
</evidence>
<dbReference type="GO" id="GO:0071555">
    <property type="term" value="P:cell wall organization"/>
    <property type="evidence" value="ECO:0007669"/>
    <property type="project" value="UniProtKB-KW"/>
</dbReference>
<dbReference type="PANTHER" id="PTHR30518:SF2">
    <property type="entry name" value="ENDOLYTIC MUREIN TRANSGLYCOSYLASE"/>
    <property type="match status" value="1"/>
</dbReference>
<keyword evidence="5 7" id="KW-0456">Lyase</keyword>
<feature type="site" description="Important for catalytic activity" evidence="7">
    <location>
        <position position="255"/>
    </location>
</feature>
<comment type="caution">
    <text evidence="8">The sequence shown here is derived from an EMBL/GenBank/DDBJ whole genome shotgun (WGS) entry which is preliminary data.</text>
</comment>
<dbReference type="Pfam" id="PF02618">
    <property type="entry name" value="YceG"/>
    <property type="match status" value="1"/>
</dbReference>
<reference evidence="8 9" key="1">
    <citation type="submission" date="2020-01" db="EMBL/GenBank/DDBJ databases">
        <title>Genomes of bacteria type strains.</title>
        <authorList>
            <person name="Chen J."/>
            <person name="Zhu S."/>
            <person name="Yang J."/>
        </authorList>
    </citation>
    <scope>NUCLEOTIDE SEQUENCE [LARGE SCALE GENOMIC DNA]</scope>
    <source>
        <strain evidence="8 9">LMG 24078</strain>
    </source>
</reference>
<evidence type="ECO:0000313" key="8">
    <source>
        <dbReference type="EMBL" id="NDW16631.1"/>
    </source>
</evidence>
<dbReference type="CDD" id="cd08010">
    <property type="entry name" value="MltG_like"/>
    <property type="match status" value="1"/>
</dbReference>
<keyword evidence="7" id="KW-0997">Cell inner membrane</keyword>
<accession>A0A6N9THM2</accession>
<organism evidence="8 9">
    <name type="scientific">Alteromonas genovensis</name>
    <dbReference type="NCBI Taxonomy" id="471225"/>
    <lineage>
        <taxon>Bacteria</taxon>
        <taxon>Pseudomonadati</taxon>
        <taxon>Pseudomonadota</taxon>
        <taxon>Gammaproteobacteria</taxon>
        <taxon>Alteromonadales</taxon>
        <taxon>Alteromonadaceae</taxon>
        <taxon>Alteromonas/Salinimonas group</taxon>
        <taxon>Alteromonas</taxon>
    </lineage>
</organism>
<keyword evidence="6 7" id="KW-0961">Cell wall biogenesis/degradation</keyword>
<evidence type="ECO:0000256" key="6">
    <source>
        <dbReference type="ARBA" id="ARBA00023316"/>
    </source>
</evidence>
<dbReference type="GO" id="GO:0009252">
    <property type="term" value="P:peptidoglycan biosynthetic process"/>
    <property type="evidence" value="ECO:0007669"/>
    <property type="project" value="UniProtKB-UniRule"/>
</dbReference>
<dbReference type="InterPro" id="IPR003770">
    <property type="entry name" value="MLTG-like"/>
</dbReference>
<dbReference type="GO" id="GO:0008932">
    <property type="term" value="F:lytic endotransglycosylase activity"/>
    <property type="evidence" value="ECO:0007669"/>
    <property type="project" value="UniProtKB-UniRule"/>
</dbReference>
<dbReference type="EC" id="4.2.2.29" evidence="7"/>
<dbReference type="Gene3D" id="3.30.1490.480">
    <property type="entry name" value="Endolytic murein transglycosylase"/>
    <property type="match status" value="1"/>
</dbReference>
<dbReference type="PANTHER" id="PTHR30518">
    <property type="entry name" value="ENDOLYTIC MUREIN TRANSGLYCOSYLASE"/>
    <property type="match status" value="1"/>
</dbReference>
<dbReference type="Proteomes" id="UP000471381">
    <property type="component" value="Unassembled WGS sequence"/>
</dbReference>
<evidence type="ECO:0000313" key="9">
    <source>
        <dbReference type="Proteomes" id="UP000471381"/>
    </source>
</evidence>
<keyword evidence="1 7" id="KW-1003">Cell membrane</keyword>
<gene>
    <name evidence="7 8" type="primary">mltG</name>
    <name evidence="8" type="ORF">GTQ48_14045</name>
</gene>
<keyword evidence="2 7" id="KW-0812">Transmembrane</keyword>
<dbReference type="HAMAP" id="MF_02065">
    <property type="entry name" value="MltG"/>
    <property type="match status" value="1"/>
</dbReference>
<evidence type="ECO:0000256" key="3">
    <source>
        <dbReference type="ARBA" id="ARBA00022989"/>
    </source>
</evidence>
<evidence type="ECO:0000256" key="1">
    <source>
        <dbReference type="ARBA" id="ARBA00022475"/>
    </source>
</evidence>
<dbReference type="AlphaFoldDB" id="A0A6N9THM2"/>
<comment type="similarity">
    <text evidence="7">Belongs to the transglycosylase MltG family.</text>
</comment>
<dbReference type="GO" id="GO:0005886">
    <property type="term" value="C:plasma membrane"/>
    <property type="evidence" value="ECO:0007669"/>
    <property type="project" value="UniProtKB-UniRule"/>
</dbReference>
<comment type="function">
    <text evidence="7">Functions as a peptidoglycan terminase that cleaves nascent peptidoglycan strands endolytically to terminate their elongation.</text>
</comment>